<feature type="repeat" description="TPR" evidence="1">
    <location>
        <begin position="669"/>
        <end position="702"/>
    </location>
</feature>
<keyword evidence="1" id="KW-0802">TPR repeat</keyword>
<dbReference type="SMART" id="SM00028">
    <property type="entry name" value="TPR"/>
    <property type="match status" value="3"/>
</dbReference>
<evidence type="ECO:0000313" key="5">
    <source>
        <dbReference type="EMBL" id="EJT68512.1"/>
    </source>
</evidence>
<dbReference type="InterPro" id="IPR019734">
    <property type="entry name" value="TPR_rpt"/>
</dbReference>
<feature type="coiled-coil region" evidence="2">
    <location>
        <begin position="64"/>
        <end position="98"/>
    </location>
</feature>
<evidence type="ECO:0000313" key="7">
    <source>
        <dbReference type="Proteomes" id="UP000006039"/>
    </source>
</evidence>
<dbReference type="HOGENOM" id="CLU_000288_125_7_1"/>
<dbReference type="Gene3D" id="1.25.40.10">
    <property type="entry name" value="Tetratricopeptide repeat domain"/>
    <property type="match status" value="2"/>
</dbReference>
<reference evidence="6" key="5">
    <citation type="submission" date="2018-04" db="UniProtKB">
        <authorList>
            <consortium name="EnsemblFungi"/>
        </authorList>
    </citation>
    <scope>IDENTIFICATION</scope>
    <source>
        <strain evidence="6">R3-111a-1</strain>
    </source>
</reference>
<dbReference type="AlphaFoldDB" id="J3PK63"/>
<dbReference type="Proteomes" id="UP000006039">
    <property type="component" value="Unassembled WGS sequence"/>
</dbReference>
<dbReference type="Pfam" id="PF13181">
    <property type="entry name" value="TPR_8"/>
    <property type="match status" value="1"/>
</dbReference>
<dbReference type="PANTHER" id="PTHR35205:SF1">
    <property type="entry name" value="ZU5 DOMAIN-CONTAINING PROTEIN"/>
    <property type="match status" value="1"/>
</dbReference>
<evidence type="ECO:0000313" key="6">
    <source>
        <dbReference type="EnsemblFungi" id="EJT68512"/>
    </source>
</evidence>
<dbReference type="GO" id="GO:0043531">
    <property type="term" value="F:ADP binding"/>
    <property type="evidence" value="ECO:0007669"/>
    <property type="project" value="InterPro"/>
</dbReference>
<protein>
    <submittedName>
        <fullName evidence="5 6">Uncharacterized protein</fullName>
    </submittedName>
</protein>
<reference evidence="5" key="3">
    <citation type="submission" date="2010-09" db="EMBL/GenBank/DDBJ databases">
        <title>Annotation of Gaeumannomyces graminis var. tritici R3-111a-1.</title>
        <authorList>
            <consortium name="The Broad Institute Genome Sequencing Platform"/>
            <person name="Ma L.-J."/>
            <person name="Dead R."/>
            <person name="Young S.K."/>
            <person name="Zeng Q."/>
            <person name="Gargeya S."/>
            <person name="Fitzgerald M."/>
            <person name="Haas B."/>
            <person name="Abouelleil A."/>
            <person name="Alvarado L."/>
            <person name="Arachchi H.M."/>
            <person name="Berlin A."/>
            <person name="Brown A."/>
            <person name="Chapman S.B."/>
            <person name="Chen Z."/>
            <person name="Dunbar C."/>
            <person name="Freedman E."/>
            <person name="Gearin G."/>
            <person name="Gellesch M."/>
            <person name="Goldberg J."/>
            <person name="Griggs A."/>
            <person name="Gujja S."/>
            <person name="Heiman D."/>
            <person name="Howarth C."/>
            <person name="Larson L."/>
            <person name="Lui A."/>
            <person name="MacDonald P.J.P."/>
            <person name="Mehta T."/>
            <person name="Montmayeur A."/>
            <person name="Murphy C."/>
            <person name="Neiman D."/>
            <person name="Pearson M."/>
            <person name="Priest M."/>
            <person name="Roberts A."/>
            <person name="Saif S."/>
            <person name="Shea T."/>
            <person name="Shenoy N."/>
            <person name="Sisk P."/>
            <person name="Stolte C."/>
            <person name="Sykes S."/>
            <person name="Yandava C."/>
            <person name="Wortman J."/>
            <person name="Nusbaum C."/>
            <person name="Birren B."/>
        </authorList>
    </citation>
    <scope>NUCLEOTIDE SEQUENCE</scope>
    <source>
        <strain evidence="5">R3-111a-1</strain>
    </source>
</reference>
<dbReference type="OrthoDB" id="6161812at2759"/>
<dbReference type="InterPro" id="IPR056681">
    <property type="entry name" value="DUF7779"/>
</dbReference>
<dbReference type="eggNOG" id="ENOG502S8CM">
    <property type="taxonomic scope" value="Eukaryota"/>
</dbReference>
<keyword evidence="7" id="KW-1185">Reference proteome</keyword>
<reference evidence="5" key="2">
    <citation type="submission" date="2010-07" db="EMBL/GenBank/DDBJ databases">
        <authorList>
            <consortium name="The Broad Institute Genome Sequencing Platform"/>
            <consortium name="Broad Institute Genome Sequencing Center for Infectious Disease"/>
            <person name="Ma L.-J."/>
            <person name="Dead R."/>
            <person name="Young S."/>
            <person name="Zeng Q."/>
            <person name="Koehrsen M."/>
            <person name="Alvarado L."/>
            <person name="Berlin A."/>
            <person name="Chapman S.B."/>
            <person name="Chen Z."/>
            <person name="Freedman E."/>
            <person name="Gellesch M."/>
            <person name="Goldberg J."/>
            <person name="Griggs A."/>
            <person name="Gujja S."/>
            <person name="Heilman E.R."/>
            <person name="Heiman D."/>
            <person name="Hepburn T."/>
            <person name="Howarth C."/>
            <person name="Jen D."/>
            <person name="Larson L."/>
            <person name="Mehta T."/>
            <person name="Neiman D."/>
            <person name="Pearson M."/>
            <person name="Roberts A."/>
            <person name="Saif S."/>
            <person name="Shea T."/>
            <person name="Shenoy N."/>
            <person name="Sisk P."/>
            <person name="Stolte C."/>
            <person name="Sykes S."/>
            <person name="Walk T."/>
            <person name="White J."/>
            <person name="Yandava C."/>
            <person name="Haas B."/>
            <person name="Nusbaum C."/>
            <person name="Birren B."/>
        </authorList>
    </citation>
    <scope>NUCLEOTIDE SEQUENCE</scope>
    <source>
        <strain evidence="5">R3-111a-1</strain>
    </source>
</reference>
<evidence type="ECO:0000256" key="1">
    <source>
        <dbReference type="PROSITE-ProRule" id="PRU00339"/>
    </source>
</evidence>
<gene>
    <name evidence="6" type="primary">20354368</name>
    <name evidence="5" type="ORF">GGTG_13910</name>
</gene>
<dbReference type="GeneID" id="20354368"/>
<feature type="domain" description="NB-ARC" evidence="3">
    <location>
        <begin position="161"/>
        <end position="302"/>
    </location>
</feature>
<dbReference type="RefSeq" id="XP_009230098.1">
    <property type="nucleotide sequence ID" value="XM_009231834.1"/>
</dbReference>
<proteinExistence type="predicted"/>
<dbReference type="InterPro" id="IPR002182">
    <property type="entry name" value="NB-ARC"/>
</dbReference>
<feature type="domain" description="DUF7779" evidence="4">
    <location>
        <begin position="381"/>
        <end position="462"/>
    </location>
</feature>
<dbReference type="SUPFAM" id="SSF52540">
    <property type="entry name" value="P-loop containing nucleoside triphosphate hydrolases"/>
    <property type="match status" value="1"/>
</dbReference>
<dbReference type="InterPro" id="IPR011990">
    <property type="entry name" value="TPR-like_helical_dom_sf"/>
</dbReference>
<organism evidence="5">
    <name type="scientific">Gaeumannomyces tritici (strain R3-111a-1)</name>
    <name type="common">Wheat and barley take-all root rot fungus</name>
    <name type="synonym">Gaeumannomyces graminis var. tritici</name>
    <dbReference type="NCBI Taxonomy" id="644352"/>
    <lineage>
        <taxon>Eukaryota</taxon>
        <taxon>Fungi</taxon>
        <taxon>Dikarya</taxon>
        <taxon>Ascomycota</taxon>
        <taxon>Pezizomycotina</taxon>
        <taxon>Sordariomycetes</taxon>
        <taxon>Sordariomycetidae</taxon>
        <taxon>Magnaporthales</taxon>
        <taxon>Magnaporthaceae</taxon>
        <taxon>Gaeumannomyces</taxon>
    </lineage>
</organism>
<reference evidence="7" key="1">
    <citation type="submission" date="2010-07" db="EMBL/GenBank/DDBJ databases">
        <title>The genome sequence of Gaeumannomyces graminis var. tritici strain R3-111a-1.</title>
        <authorList>
            <consortium name="The Broad Institute Genome Sequencing Platform"/>
            <person name="Ma L.-J."/>
            <person name="Dead R."/>
            <person name="Young S."/>
            <person name="Zeng Q."/>
            <person name="Koehrsen M."/>
            <person name="Alvarado L."/>
            <person name="Berlin A."/>
            <person name="Chapman S.B."/>
            <person name="Chen Z."/>
            <person name="Freedman E."/>
            <person name="Gellesch M."/>
            <person name="Goldberg J."/>
            <person name="Griggs A."/>
            <person name="Gujja S."/>
            <person name="Heilman E.R."/>
            <person name="Heiman D."/>
            <person name="Hepburn T."/>
            <person name="Howarth C."/>
            <person name="Jen D."/>
            <person name="Larson L."/>
            <person name="Mehta T."/>
            <person name="Neiman D."/>
            <person name="Pearson M."/>
            <person name="Roberts A."/>
            <person name="Saif S."/>
            <person name="Shea T."/>
            <person name="Shenoy N."/>
            <person name="Sisk P."/>
            <person name="Stolte C."/>
            <person name="Sykes S."/>
            <person name="Walk T."/>
            <person name="White J."/>
            <person name="Yandava C."/>
            <person name="Haas B."/>
            <person name="Nusbaum C."/>
            <person name="Birren B."/>
        </authorList>
    </citation>
    <scope>NUCLEOTIDE SEQUENCE [LARGE SCALE GENOMIC DNA]</scope>
    <source>
        <strain evidence="7">R3-111a-1</strain>
    </source>
</reference>
<dbReference type="InterPro" id="IPR027417">
    <property type="entry name" value="P-loop_NTPase"/>
</dbReference>
<reference evidence="6" key="4">
    <citation type="journal article" date="2015" name="G3 (Bethesda)">
        <title>Genome sequences of three phytopathogenic species of the Magnaporthaceae family of fungi.</title>
        <authorList>
            <person name="Okagaki L.H."/>
            <person name="Nunes C.C."/>
            <person name="Sailsbery J."/>
            <person name="Clay B."/>
            <person name="Brown D."/>
            <person name="John T."/>
            <person name="Oh Y."/>
            <person name="Young N."/>
            <person name="Fitzgerald M."/>
            <person name="Haas B.J."/>
            <person name="Zeng Q."/>
            <person name="Young S."/>
            <person name="Adiconis X."/>
            <person name="Fan L."/>
            <person name="Levin J.Z."/>
            <person name="Mitchell T.K."/>
            <person name="Okubara P.A."/>
            <person name="Farman M.L."/>
            <person name="Kohn L.M."/>
            <person name="Birren B."/>
            <person name="Ma L.-J."/>
            <person name="Dean R.A."/>
        </authorList>
    </citation>
    <scope>NUCLEOTIDE SEQUENCE</scope>
    <source>
        <strain evidence="6">R3-111a-1</strain>
    </source>
</reference>
<dbReference type="EnsemblFungi" id="EJT68512">
    <property type="protein sequence ID" value="EJT68512"/>
    <property type="gene ID" value="GGTG_13910"/>
</dbReference>
<evidence type="ECO:0000256" key="2">
    <source>
        <dbReference type="SAM" id="Coils"/>
    </source>
</evidence>
<evidence type="ECO:0000259" key="3">
    <source>
        <dbReference type="Pfam" id="PF00931"/>
    </source>
</evidence>
<name>J3PK63_GAET3</name>
<dbReference type="Gene3D" id="3.40.50.300">
    <property type="entry name" value="P-loop containing nucleotide triphosphate hydrolases"/>
    <property type="match status" value="1"/>
</dbReference>
<dbReference type="VEuPathDB" id="FungiDB:GGTG_13910"/>
<dbReference type="STRING" id="644352.J3PK63"/>
<dbReference type="PANTHER" id="PTHR35205">
    <property type="entry name" value="NB-ARC AND TPR DOMAIN PROTEIN"/>
    <property type="match status" value="1"/>
</dbReference>
<dbReference type="Pfam" id="PF00931">
    <property type="entry name" value="NB-ARC"/>
    <property type="match status" value="1"/>
</dbReference>
<dbReference type="EMBL" id="GL385471">
    <property type="protein sequence ID" value="EJT68512.1"/>
    <property type="molecule type" value="Genomic_DNA"/>
</dbReference>
<dbReference type="PROSITE" id="PS50005">
    <property type="entry name" value="TPR"/>
    <property type="match status" value="1"/>
</dbReference>
<sequence length="850" mass="95500">MLADMAKCMPRFEEYARLFPTSDRLQLRLVDVYQIFVLFCVESFKFFRSKLAFLVVIVTWRSMDKRFENALAQLKEGKQELENEVRAANIQVAFVRESAAEKRHQDVIDAIPAAFNVARLIKPSELLHEDQNPHFVGRDEELTMIRSHVLHAAPPGTKRLKRVAIHGIGGMGKSQLALEYTFQLRSSFRAVFWIRSEVNTVLQQDFGQIARILGTDQVAGKDLEWSIQAAKDWLSGTDEPWLLVFDNVNDADAVLKYWPHSGNGIVIVTTRDREIAQLLAGGSLMLELNGLKETEAADILGKIDPRISKSPLASSVANEVGRMPLALCQMGSYLRQTGCDVDQFLQALKEHSEKLYSDVDSIKSLRYSDTLAKCCDLSIGLLKGQALHLLGVLAFFQTDNIQEVLIIQGCATVPRIQHLRDFMEWNDSIRTLARHSLVSHLIGPSGSMIRIHRVIKRRVLQFLDLKVPPLRAYAFEDAACLLNQAFPQRPPDGGTMSKKWTECALWIPHILSLRDEFVLLRKPGETIPDSYVEVLVNCAYYMWERGSAEASSVASHALDVCIEAGNFESSPLCADILTVVGALKMGARETRQEAPDFFKRALDVRKRYSETPMLPLSRDDHRQLANAYNNTGVGALIVEKYDEALELFKSSMGAKESLGTEKTLPYDFAISHYNIGRVYMEQGLTSEALAHVKRALELAEGHNGANDYRSNQFRFTYADLLVATGSLDEGLKAHEDTHKSREEFMGASSHDVAVSHYGLSCVYQKLGRLEDARRNIDLAIGIFSDFPGAEDRLARSYFRRSLILDDLQDSVGALNSITDAKETRARVDGQSRAGKNTMKDYDSLVCYYNR</sequence>
<keyword evidence="2" id="KW-0175">Coiled coil</keyword>
<evidence type="ECO:0000259" key="4">
    <source>
        <dbReference type="Pfam" id="PF25000"/>
    </source>
</evidence>
<dbReference type="Pfam" id="PF25000">
    <property type="entry name" value="DUF7779"/>
    <property type="match status" value="1"/>
</dbReference>
<accession>J3PK63</accession>
<dbReference type="SUPFAM" id="SSF48452">
    <property type="entry name" value="TPR-like"/>
    <property type="match status" value="2"/>
</dbReference>